<proteinExistence type="predicted"/>
<dbReference type="AlphaFoldDB" id="A0A6P2Z3Y1"/>
<organism evidence="1 2">
    <name type="scientific">Burkholderia contaminans</name>
    <dbReference type="NCBI Taxonomy" id="488447"/>
    <lineage>
        <taxon>Bacteria</taxon>
        <taxon>Pseudomonadati</taxon>
        <taxon>Pseudomonadota</taxon>
        <taxon>Betaproteobacteria</taxon>
        <taxon>Burkholderiales</taxon>
        <taxon>Burkholderiaceae</taxon>
        <taxon>Burkholderia</taxon>
        <taxon>Burkholderia cepacia complex</taxon>
    </lineage>
</organism>
<evidence type="ECO:0000313" key="1">
    <source>
        <dbReference type="EMBL" id="VWD29287.1"/>
    </source>
</evidence>
<name>A0A6P2Z3Y1_9BURK</name>
<dbReference type="Proteomes" id="UP000494182">
    <property type="component" value="Unassembled WGS sequence"/>
</dbReference>
<dbReference type="EMBL" id="CABVQT010000009">
    <property type="protein sequence ID" value="VWD29287.1"/>
    <property type="molecule type" value="Genomic_DNA"/>
</dbReference>
<gene>
    <name evidence="1" type="ORF">BCO71171_03806</name>
</gene>
<sequence>MERNGERLKTERAKIASEYLKQLGIRNEHIIIDKKTFTDAMVRNSDGTLTLYQIDIELTPLCRGGCQRLCDDPRVTPRSKAIL</sequence>
<evidence type="ECO:0000313" key="2">
    <source>
        <dbReference type="Proteomes" id="UP000494182"/>
    </source>
</evidence>
<reference evidence="1 2" key="1">
    <citation type="submission" date="2019-09" db="EMBL/GenBank/DDBJ databases">
        <authorList>
            <person name="Depoorter E."/>
        </authorList>
    </citation>
    <scope>NUCLEOTIDE SEQUENCE [LARGE SCALE GENOMIC DNA]</scope>
    <source>
        <strain evidence="1">R-71171</strain>
    </source>
</reference>
<protein>
    <submittedName>
        <fullName evidence="1">Uncharacterized protein</fullName>
    </submittedName>
</protein>
<accession>A0A6P2Z3Y1</accession>